<dbReference type="KEGG" id="hhy:Halhy_1548"/>
<keyword evidence="2 4" id="KW-0378">Hydrolase</keyword>
<dbReference type="EMBL" id="CP002691">
    <property type="protein sequence ID" value="AEE49440.1"/>
    <property type="molecule type" value="Genomic_DNA"/>
</dbReference>
<dbReference type="SUPFAM" id="SSF53474">
    <property type="entry name" value="alpha/beta-Hydrolases"/>
    <property type="match status" value="1"/>
</dbReference>
<dbReference type="PANTHER" id="PTHR43798:SF33">
    <property type="entry name" value="HYDROLASE, PUTATIVE (AFU_ORTHOLOGUE AFUA_2G14860)-RELATED"/>
    <property type="match status" value="1"/>
</dbReference>
<protein>
    <submittedName>
        <fullName evidence="4">Alpha/beta hydrolase fold protein</fullName>
    </submittedName>
</protein>
<name>F4KZH0_HALH1</name>
<evidence type="ECO:0000256" key="1">
    <source>
        <dbReference type="ARBA" id="ARBA00010088"/>
    </source>
</evidence>
<dbReference type="OrthoDB" id="9796770at2"/>
<dbReference type="HOGENOM" id="CLU_020336_50_0_10"/>
<gene>
    <name evidence="4" type="ordered locus">Halhy_1548</name>
</gene>
<dbReference type="Pfam" id="PF12146">
    <property type="entry name" value="Hydrolase_4"/>
    <property type="match status" value="1"/>
</dbReference>
<dbReference type="InterPro" id="IPR050266">
    <property type="entry name" value="AB_hydrolase_sf"/>
</dbReference>
<comment type="similarity">
    <text evidence="1">Belongs to the peptidase S33 family.</text>
</comment>
<dbReference type="GO" id="GO:0008233">
    <property type="term" value="F:peptidase activity"/>
    <property type="evidence" value="ECO:0007669"/>
    <property type="project" value="InterPro"/>
</dbReference>
<dbReference type="AlphaFoldDB" id="F4KZH0"/>
<dbReference type="InterPro" id="IPR029058">
    <property type="entry name" value="AB_hydrolase_fold"/>
</dbReference>
<sequence>MNRLMIFTLLLSLLSCKMEDPATPGLLVPKTVDQDPALPQLAINGTLLHVETFGKASDPLLVLIHGGPGGDYRSLLQAKVFASKGYFVIFYDQRGTGLSQRVDRSVFAGADAIQLMIDDLGKLIEHFQVVNTQKVFLMGHSWGAMLATAFVNQHPEKISGVVLAEPGGFTWTQTEAYLSRSNKIKLFSEALNNALYPEQFFAGRNEHEVLDYKASFFGSFENAPGNTIGNAGQYPSWRNGAVAFSALIDNAEQRGFDFTTNLQQYPTKILFLYSELNQAYQLEWAKTVAAPYPNVQMETIKDSGHEMLYFGWDHVYTKSLTYLNELK</sequence>
<evidence type="ECO:0000313" key="4">
    <source>
        <dbReference type="EMBL" id="AEE49440.1"/>
    </source>
</evidence>
<evidence type="ECO:0000313" key="5">
    <source>
        <dbReference type="Proteomes" id="UP000008461"/>
    </source>
</evidence>
<proteinExistence type="inferred from homology"/>
<dbReference type="Gene3D" id="3.40.50.1820">
    <property type="entry name" value="alpha/beta hydrolase"/>
    <property type="match status" value="1"/>
</dbReference>
<reference key="2">
    <citation type="submission" date="2011-04" db="EMBL/GenBank/DDBJ databases">
        <title>Complete sequence of chromosome of Haliscomenobacter hydrossis DSM 1100.</title>
        <authorList>
            <consortium name="US DOE Joint Genome Institute (JGI-PGF)"/>
            <person name="Lucas S."/>
            <person name="Han J."/>
            <person name="Lapidus A."/>
            <person name="Bruce D."/>
            <person name="Goodwin L."/>
            <person name="Pitluck S."/>
            <person name="Peters L."/>
            <person name="Kyrpides N."/>
            <person name="Mavromatis K."/>
            <person name="Ivanova N."/>
            <person name="Ovchinnikova G."/>
            <person name="Pagani I."/>
            <person name="Daligault H."/>
            <person name="Detter J.C."/>
            <person name="Han C."/>
            <person name="Land M."/>
            <person name="Hauser L."/>
            <person name="Markowitz V."/>
            <person name="Cheng J.-F."/>
            <person name="Hugenholtz P."/>
            <person name="Woyke T."/>
            <person name="Wu D."/>
            <person name="Verbarg S."/>
            <person name="Frueling A."/>
            <person name="Brambilla E."/>
            <person name="Klenk H.-P."/>
            <person name="Eisen J.A."/>
        </authorList>
    </citation>
    <scope>NUCLEOTIDE SEQUENCE</scope>
    <source>
        <strain>DSM 1100</strain>
    </source>
</reference>
<dbReference type="STRING" id="760192.Halhy_1548"/>
<dbReference type="InterPro" id="IPR022742">
    <property type="entry name" value="Hydrolase_4"/>
</dbReference>
<dbReference type="RefSeq" id="WP_013763994.1">
    <property type="nucleotide sequence ID" value="NC_015510.1"/>
</dbReference>
<dbReference type="eggNOG" id="COG2267">
    <property type="taxonomic scope" value="Bacteria"/>
</dbReference>
<dbReference type="PROSITE" id="PS51257">
    <property type="entry name" value="PROKAR_LIPOPROTEIN"/>
    <property type="match status" value="1"/>
</dbReference>
<feature type="domain" description="Serine aminopeptidase S33" evidence="3">
    <location>
        <begin position="59"/>
        <end position="173"/>
    </location>
</feature>
<dbReference type="GO" id="GO:0006508">
    <property type="term" value="P:proteolysis"/>
    <property type="evidence" value="ECO:0007669"/>
    <property type="project" value="InterPro"/>
</dbReference>
<dbReference type="InterPro" id="IPR002410">
    <property type="entry name" value="Peptidase_S33"/>
</dbReference>
<dbReference type="GO" id="GO:0016020">
    <property type="term" value="C:membrane"/>
    <property type="evidence" value="ECO:0007669"/>
    <property type="project" value="TreeGrafter"/>
</dbReference>
<keyword evidence="5" id="KW-1185">Reference proteome</keyword>
<evidence type="ECO:0000256" key="2">
    <source>
        <dbReference type="ARBA" id="ARBA00022801"/>
    </source>
</evidence>
<organism evidence="4 5">
    <name type="scientific">Haliscomenobacter hydrossis (strain ATCC 27775 / DSM 1100 / LMG 10767 / O)</name>
    <dbReference type="NCBI Taxonomy" id="760192"/>
    <lineage>
        <taxon>Bacteria</taxon>
        <taxon>Pseudomonadati</taxon>
        <taxon>Bacteroidota</taxon>
        <taxon>Saprospiria</taxon>
        <taxon>Saprospirales</taxon>
        <taxon>Haliscomenobacteraceae</taxon>
        <taxon>Haliscomenobacter</taxon>
    </lineage>
</organism>
<reference evidence="4 5" key="1">
    <citation type="journal article" date="2011" name="Stand. Genomic Sci.">
        <title>Complete genome sequence of Haliscomenobacter hydrossis type strain (O).</title>
        <authorList>
            <consortium name="US DOE Joint Genome Institute (JGI-PGF)"/>
            <person name="Daligault H."/>
            <person name="Lapidus A."/>
            <person name="Zeytun A."/>
            <person name="Nolan M."/>
            <person name="Lucas S."/>
            <person name="Del Rio T.G."/>
            <person name="Tice H."/>
            <person name="Cheng J.F."/>
            <person name="Tapia R."/>
            <person name="Han C."/>
            <person name="Goodwin L."/>
            <person name="Pitluck S."/>
            <person name="Liolios K."/>
            <person name="Pagani I."/>
            <person name="Ivanova N."/>
            <person name="Huntemann M."/>
            <person name="Mavromatis K."/>
            <person name="Mikhailova N."/>
            <person name="Pati A."/>
            <person name="Chen A."/>
            <person name="Palaniappan K."/>
            <person name="Land M."/>
            <person name="Hauser L."/>
            <person name="Brambilla E.M."/>
            <person name="Rohde M."/>
            <person name="Verbarg S."/>
            <person name="Goker M."/>
            <person name="Bristow J."/>
            <person name="Eisen J.A."/>
            <person name="Markowitz V."/>
            <person name="Hugenholtz P."/>
            <person name="Kyrpides N.C."/>
            <person name="Klenk H.P."/>
            <person name="Woyke T."/>
        </authorList>
    </citation>
    <scope>NUCLEOTIDE SEQUENCE [LARGE SCALE GENOMIC DNA]</scope>
    <source>
        <strain evidence="5">ATCC 27775 / DSM 1100 / LMG 10767 / O</strain>
    </source>
</reference>
<evidence type="ECO:0000259" key="3">
    <source>
        <dbReference type="Pfam" id="PF12146"/>
    </source>
</evidence>
<dbReference type="PRINTS" id="PR00111">
    <property type="entry name" value="ABHYDROLASE"/>
</dbReference>
<dbReference type="InterPro" id="IPR000073">
    <property type="entry name" value="AB_hydrolase_1"/>
</dbReference>
<dbReference type="PRINTS" id="PR00793">
    <property type="entry name" value="PROAMNOPTASE"/>
</dbReference>
<dbReference type="Proteomes" id="UP000008461">
    <property type="component" value="Chromosome"/>
</dbReference>
<dbReference type="PANTHER" id="PTHR43798">
    <property type="entry name" value="MONOACYLGLYCEROL LIPASE"/>
    <property type="match status" value="1"/>
</dbReference>
<accession>F4KZH0</accession>